<dbReference type="Gene3D" id="1.25.40.20">
    <property type="entry name" value="Ankyrin repeat-containing domain"/>
    <property type="match status" value="1"/>
</dbReference>
<sequence length="243" mass="25223">PSSPTCDGWHPEPSSPTCDGGHPEPSSPTCDGGQPEPSSPTYDGGHPEPSSPTCNGVHAEPSVPTCGVSQGTNLYPILTDEVWGLDCAALVNEGDQLLVAAAEGKTREVKALVKQGANLEARSTNPGEEGHKDAAVKLINLGANPQALAGGRLAVHWAAYGGHVDVLKALSDLGCDLDVISADKSTALHLAADNGNFEAVQWLVEHGVSVHTLNGDTRTALDLAKASRFKAVSLYLKRKGKEV</sequence>
<evidence type="ECO:0000256" key="2">
    <source>
        <dbReference type="ARBA" id="ARBA00023043"/>
    </source>
</evidence>
<evidence type="ECO:0000256" key="3">
    <source>
        <dbReference type="PROSITE-ProRule" id="PRU00023"/>
    </source>
</evidence>
<dbReference type="EMBL" id="JAHLQT010022185">
    <property type="protein sequence ID" value="KAG7166875.1"/>
    <property type="molecule type" value="Genomic_DNA"/>
</dbReference>
<gene>
    <name evidence="5" type="primary">ANKRD2-L</name>
    <name evidence="5" type="ORF">Hamer_G010552</name>
</gene>
<keyword evidence="1" id="KW-0677">Repeat</keyword>
<dbReference type="InterPro" id="IPR036770">
    <property type="entry name" value="Ankyrin_rpt-contain_sf"/>
</dbReference>
<dbReference type="SMART" id="SM00248">
    <property type="entry name" value="ANK"/>
    <property type="match status" value="3"/>
</dbReference>
<dbReference type="PANTHER" id="PTHR24171">
    <property type="entry name" value="ANKYRIN REPEAT DOMAIN-CONTAINING PROTEIN 39-RELATED"/>
    <property type="match status" value="1"/>
</dbReference>
<feature type="non-terminal residue" evidence="5">
    <location>
        <position position="1"/>
    </location>
</feature>
<reference evidence="5" key="1">
    <citation type="journal article" date="2021" name="Sci. Adv.">
        <title>The American lobster genome reveals insights on longevity, neural, and immune adaptations.</title>
        <authorList>
            <person name="Polinski J.M."/>
            <person name="Zimin A.V."/>
            <person name="Clark K.F."/>
            <person name="Kohn A.B."/>
            <person name="Sadowski N."/>
            <person name="Timp W."/>
            <person name="Ptitsyn A."/>
            <person name="Khanna P."/>
            <person name="Romanova D.Y."/>
            <person name="Williams P."/>
            <person name="Greenwood S.J."/>
            <person name="Moroz L.L."/>
            <person name="Walt D.R."/>
            <person name="Bodnar A.G."/>
        </authorList>
    </citation>
    <scope>NUCLEOTIDE SEQUENCE</scope>
    <source>
        <strain evidence="5">GMGI-L3</strain>
    </source>
</reference>
<comment type="caution">
    <text evidence="5">The sequence shown here is derived from an EMBL/GenBank/DDBJ whole genome shotgun (WGS) entry which is preliminary data.</text>
</comment>
<feature type="repeat" description="ANK" evidence="3">
    <location>
        <begin position="150"/>
        <end position="182"/>
    </location>
</feature>
<name>A0A8J5JYP2_HOMAM</name>
<dbReference type="InterPro" id="IPR002110">
    <property type="entry name" value="Ankyrin_rpt"/>
</dbReference>
<keyword evidence="2 3" id="KW-0040">ANK repeat</keyword>
<feature type="region of interest" description="Disordered" evidence="4">
    <location>
        <begin position="1"/>
        <end position="57"/>
    </location>
</feature>
<dbReference type="Pfam" id="PF12796">
    <property type="entry name" value="Ank_2"/>
    <property type="match status" value="1"/>
</dbReference>
<keyword evidence="6" id="KW-1185">Reference proteome</keyword>
<proteinExistence type="predicted"/>
<organism evidence="5 6">
    <name type="scientific">Homarus americanus</name>
    <name type="common">American lobster</name>
    <dbReference type="NCBI Taxonomy" id="6706"/>
    <lineage>
        <taxon>Eukaryota</taxon>
        <taxon>Metazoa</taxon>
        <taxon>Ecdysozoa</taxon>
        <taxon>Arthropoda</taxon>
        <taxon>Crustacea</taxon>
        <taxon>Multicrustacea</taxon>
        <taxon>Malacostraca</taxon>
        <taxon>Eumalacostraca</taxon>
        <taxon>Eucarida</taxon>
        <taxon>Decapoda</taxon>
        <taxon>Pleocyemata</taxon>
        <taxon>Astacidea</taxon>
        <taxon>Nephropoidea</taxon>
        <taxon>Nephropidae</taxon>
        <taxon>Homarus</taxon>
    </lineage>
</organism>
<evidence type="ECO:0000313" key="6">
    <source>
        <dbReference type="Proteomes" id="UP000747542"/>
    </source>
</evidence>
<dbReference type="AlphaFoldDB" id="A0A8J5JYP2"/>
<accession>A0A8J5JYP2</accession>
<evidence type="ECO:0000313" key="5">
    <source>
        <dbReference type="EMBL" id="KAG7166875.1"/>
    </source>
</evidence>
<protein>
    <submittedName>
        <fullName evidence="5">Ankyrin repeat domain-containing protein 2-like</fullName>
    </submittedName>
</protein>
<evidence type="ECO:0000256" key="4">
    <source>
        <dbReference type="SAM" id="MobiDB-lite"/>
    </source>
</evidence>
<feature type="repeat" description="ANK" evidence="3">
    <location>
        <begin position="183"/>
        <end position="215"/>
    </location>
</feature>
<dbReference type="Proteomes" id="UP000747542">
    <property type="component" value="Unassembled WGS sequence"/>
</dbReference>
<dbReference type="SUPFAM" id="SSF48403">
    <property type="entry name" value="Ankyrin repeat"/>
    <property type="match status" value="1"/>
</dbReference>
<evidence type="ECO:0000256" key="1">
    <source>
        <dbReference type="ARBA" id="ARBA00022737"/>
    </source>
</evidence>
<dbReference type="PROSITE" id="PS50088">
    <property type="entry name" value="ANK_REPEAT"/>
    <property type="match status" value="2"/>
</dbReference>
<feature type="non-terminal residue" evidence="5">
    <location>
        <position position="243"/>
    </location>
</feature>
<dbReference type="PROSITE" id="PS50297">
    <property type="entry name" value="ANK_REP_REGION"/>
    <property type="match status" value="2"/>
</dbReference>